<comment type="subcellular location">
    <subcellularLocation>
        <location evidence="2">Cytoplasm</location>
        <location evidence="2">Nucleoid</location>
    </subcellularLocation>
</comment>
<dbReference type="Proteomes" id="UP000186156">
    <property type="component" value="Unassembled WGS sequence"/>
</dbReference>
<dbReference type="AlphaFoldDB" id="A0A1N7MFD1"/>
<dbReference type="HAMAP" id="MF_00274">
    <property type="entry name" value="DNA_YbaB_EbfC"/>
    <property type="match status" value="1"/>
</dbReference>
<keyword evidence="1 2" id="KW-0238">DNA-binding</keyword>
<evidence type="ECO:0000256" key="2">
    <source>
        <dbReference type="HAMAP-Rule" id="MF_00274"/>
    </source>
</evidence>
<dbReference type="NCBIfam" id="TIGR00103">
    <property type="entry name" value="DNA_YbaB_EbfC"/>
    <property type="match status" value="1"/>
</dbReference>
<dbReference type="STRING" id="252246.SAMN05421799_105104"/>
<protein>
    <recommendedName>
        <fullName evidence="2">Nucleoid-associated protein SAMN05421799_105104</fullName>
    </recommendedName>
</protein>
<comment type="similarity">
    <text evidence="2">Belongs to the YbaB/EbfC family.</text>
</comment>
<dbReference type="RefSeq" id="WP_076346626.1">
    <property type="nucleotide sequence ID" value="NZ_FTOO01000005.1"/>
</dbReference>
<dbReference type="PANTHER" id="PTHR33449:SF1">
    <property type="entry name" value="NUCLEOID-ASSOCIATED PROTEIN YBAB"/>
    <property type="match status" value="1"/>
</dbReference>
<dbReference type="GO" id="GO:0043590">
    <property type="term" value="C:bacterial nucleoid"/>
    <property type="evidence" value="ECO:0007669"/>
    <property type="project" value="UniProtKB-UniRule"/>
</dbReference>
<proteinExistence type="inferred from homology"/>
<dbReference type="Gene3D" id="3.30.1310.10">
    <property type="entry name" value="Nucleoid-associated protein YbaB-like domain"/>
    <property type="match status" value="1"/>
</dbReference>
<feature type="coiled-coil region" evidence="3">
    <location>
        <begin position="4"/>
        <end position="31"/>
    </location>
</feature>
<dbReference type="EMBL" id="FTOO01000005">
    <property type="protein sequence ID" value="SIS84691.1"/>
    <property type="molecule type" value="Genomic_DNA"/>
</dbReference>
<reference evidence="5" key="1">
    <citation type="submission" date="2017-01" db="EMBL/GenBank/DDBJ databases">
        <authorList>
            <person name="Varghese N."/>
            <person name="Submissions S."/>
        </authorList>
    </citation>
    <scope>NUCLEOTIDE SEQUENCE [LARGE SCALE GENOMIC DNA]</scope>
    <source>
        <strain evidence="5">DSM 16176</strain>
    </source>
</reference>
<keyword evidence="3" id="KW-0175">Coiled coil</keyword>
<comment type="subunit">
    <text evidence="2">Homodimer.</text>
</comment>
<dbReference type="InterPro" id="IPR004401">
    <property type="entry name" value="YbaB/EbfC"/>
</dbReference>
<dbReference type="OrthoDB" id="9795263at2"/>
<keyword evidence="2" id="KW-0963">Cytoplasm</keyword>
<evidence type="ECO:0000256" key="1">
    <source>
        <dbReference type="ARBA" id="ARBA00023125"/>
    </source>
</evidence>
<dbReference type="InterPro" id="IPR036894">
    <property type="entry name" value="YbaB-like_sf"/>
</dbReference>
<dbReference type="PANTHER" id="PTHR33449">
    <property type="entry name" value="NUCLEOID-ASSOCIATED PROTEIN YBAB"/>
    <property type="match status" value="1"/>
</dbReference>
<evidence type="ECO:0000256" key="3">
    <source>
        <dbReference type="SAM" id="Coils"/>
    </source>
</evidence>
<organism evidence="4 5">
    <name type="scientific">Alicyclobacillus vulcanalis</name>
    <dbReference type="NCBI Taxonomy" id="252246"/>
    <lineage>
        <taxon>Bacteria</taxon>
        <taxon>Bacillati</taxon>
        <taxon>Bacillota</taxon>
        <taxon>Bacilli</taxon>
        <taxon>Bacillales</taxon>
        <taxon>Alicyclobacillaceae</taxon>
        <taxon>Alicyclobacillus</taxon>
    </lineage>
</organism>
<keyword evidence="5" id="KW-1185">Reference proteome</keyword>
<sequence>MKNMNQLMRQAKKMQEEILKAQASLAEEVVEGTAGGGAVKVRMNGHKDVVAVEIDKSVVSPDDVDMLQDLILVAIQDAAQKASDLAEQVMGKYTRGLNLPGMF</sequence>
<accession>A0A1N7MFD1</accession>
<dbReference type="SUPFAM" id="SSF82607">
    <property type="entry name" value="YbaB-like"/>
    <property type="match status" value="1"/>
</dbReference>
<evidence type="ECO:0000313" key="5">
    <source>
        <dbReference type="Proteomes" id="UP000186156"/>
    </source>
</evidence>
<name>A0A1N7MFD1_9BACL</name>
<dbReference type="GO" id="GO:0005829">
    <property type="term" value="C:cytosol"/>
    <property type="evidence" value="ECO:0007669"/>
    <property type="project" value="TreeGrafter"/>
</dbReference>
<gene>
    <name evidence="4" type="ORF">SAMN05421799_105104</name>
</gene>
<dbReference type="Pfam" id="PF02575">
    <property type="entry name" value="YbaB_DNA_bd"/>
    <property type="match status" value="1"/>
</dbReference>
<evidence type="ECO:0000313" key="4">
    <source>
        <dbReference type="EMBL" id="SIS84691.1"/>
    </source>
</evidence>
<comment type="function">
    <text evidence="2">Binds to DNA and alters its conformation. May be involved in regulation of gene expression, nucleoid organization and DNA protection.</text>
</comment>
<dbReference type="PIRSF" id="PIRSF004555">
    <property type="entry name" value="UCP004555"/>
    <property type="match status" value="1"/>
</dbReference>
<dbReference type="GO" id="GO:0003677">
    <property type="term" value="F:DNA binding"/>
    <property type="evidence" value="ECO:0007669"/>
    <property type="project" value="UniProtKB-UniRule"/>
</dbReference>